<accession>A0ABN2NQE1</accession>
<evidence type="ECO:0008006" key="5">
    <source>
        <dbReference type="Google" id="ProtNLM"/>
    </source>
</evidence>
<keyword evidence="4" id="KW-1185">Reference proteome</keyword>
<evidence type="ECO:0000313" key="3">
    <source>
        <dbReference type="EMBL" id="GAA1874191.1"/>
    </source>
</evidence>
<gene>
    <name evidence="3" type="ORF">GCM10009751_37160</name>
</gene>
<evidence type="ECO:0000256" key="2">
    <source>
        <dbReference type="SAM" id="SignalP"/>
    </source>
</evidence>
<dbReference type="EMBL" id="BAAANL010000009">
    <property type="protein sequence ID" value="GAA1874191.1"/>
    <property type="molecule type" value="Genomic_DNA"/>
</dbReference>
<keyword evidence="2" id="KW-0732">Signal</keyword>
<evidence type="ECO:0000256" key="1">
    <source>
        <dbReference type="SAM" id="MobiDB-lite"/>
    </source>
</evidence>
<evidence type="ECO:0000313" key="4">
    <source>
        <dbReference type="Proteomes" id="UP001501094"/>
    </source>
</evidence>
<organism evidence="3 4">
    <name type="scientific">Myceligenerans crystallogenes</name>
    <dbReference type="NCBI Taxonomy" id="316335"/>
    <lineage>
        <taxon>Bacteria</taxon>
        <taxon>Bacillati</taxon>
        <taxon>Actinomycetota</taxon>
        <taxon>Actinomycetes</taxon>
        <taxon>Micrococcales</taxon>
        <taxon>Promicromonosporaceae</taxon>
        <taxon>Myceligenerans</taxon>
    </lineage>
</organism>
<feature type="compositionally biased region" description="Low complexity" evidence="1">
    <location>
        <begin position="72"/>
        <end position="91"/>
    </location>
</feature>
<feature type="compositionally biased region" description="Basic and acidic residues" evidence="1">
    <location>
        <begin position="94"/>
        <end position="109"/>
    </location>
</feature>
<sequence>MHRAMKRALGATVALVGSLVVSSTAFALVPASDTPGPTAGADCDVFSRALGRCSVRVTVPGSDELRTETGSEETGSRGSSGADDSSDASAGKAPAHDEEGTPVCTKDDKPVPCASDHGFWRQDVQCYISPVPLDPQPEEGSAVWEVFAENFSRGPDTGAVYPCFDAEGNRTSIVYSDETPQAEPLPPSPGEVARQVAAGMNLKAIRIGIAPPEGGVSVVGTPVWLWVDDPDATTFGPTSATATVRGVTVTATARVESVRWDLGDGTTITCGKGTPYEPRFGAEPSPDCGHVYTRESGSEPQHSYTVTAATRFVVEWSGVGQTGTITMDPLVAQTQLVVAEGQVLVR</sequence>
<proteinExistence type="predicted"/>
<feature type="chain" id="PRO_5045593687" description="PKD domain-containing protein" evidence="2">
    <location>
        <begin position="28"/>
        <end position="346"/>
    </location>
</feature>
<reference evidence="3 4" key="1">
    <citation type="journal article" date="2019" name="Int. J. Syst. Evol. Microbiol.">
        <title>The Global Catalogue of Microorganisms (GCM) 10K type strain sequencing project: providing services to taxonomists for standard genome sequencing and annotation.</title>
        <authorList>
            <consortium name="The Broad Institute Genomics Platform"/>
            <consortium name="The Broad Institute Genome Sequencing Center for Infectious Disease"/>
            <person name="Wu L."/>
            <person name="Ma J."/>
        </authorList>
    </citation>
    <scope>NUCLEOTIDE SEQUENCE [LARGE SCALE GENOMIC DNA]</scope>
    <source>
        <strain evidence="3 4">JCM 14326</strain>
    </source>
</reference>
<feature type="region of interest" description="Disordered" evidence="1">
    <location>
        <begin position="61"/>
        <end position="109"/>
    </location>
</feature>
<dbReference type="Proteomes" id="UP001501094">
    <property type="component" value="Unassembled WGS sequence"/>
</dbReference>
<name>A0ABN2NQE1_9MICO</name>
<feature type="signal peptide" evidence="2">
    <location>
        <begin position="1"/>
        <end position="27"/>
    </location>
</feature>
<comment type="caution">
    <text evidence="3">The sequence shown here is derived from an EMBL/GenBank/DDBJ whole genome shotgun (WGS) entry which is preliminary data.</text>
</comment>
<protein>
    <recommendedName>
        <fullName evidence="5">PKD domain-containing protein</fullName>
    </recommendedName>
</protein>